<dbReference type="InterPro" id="IPR045851">
    <property type="entry name" value="AMP-bd_C_sf"/>
</dbReference>
<evidence type="ECO:0000313" key="19">
    <source>
        <dbReference type="Proteomes" id="UP000319941"/>
    </source>
</evidence>
<reference evidence="18 19" key="1">
    <citation type="submission" date="2019-07" db="EMBL/GenBank/DDBJ databases">
        <title>Diversity of Bacteria from Kongsfjorden, Arctic.</title>
        <authorList>
            <person name="Yu Y."/>
        </authorList>
    </citation>
    <scope>NUCLEOTIDE SEQUENCE [LARGE SCALE GENOMIC DNA]</scope>
    <source>
        <strain evidence="18 19">SM1923</strain>
    </source>
</reference>
<dbReference type="Gene3D" id="3.40.50.12780">
    <property type="entry name" value="N-terminal domain of ligase-like"/>
    <property type="match status" value="1"/>
</dbReference>
<keyword evidence="9" id="KW-0460">Magnesium</keyword>
<keyword evidence="11" id="KW-0472">Membrane</keyword>
<evidence type="ECO:0000256" key="5">
    <source>
        <dbReference type="ARBA" id="ARBA00022598"/>
    </source>
</evidence>
<dbReference type="InterPro" id="IPR042099">
    <property type="entry name" value="ANL_N_sf"/>
</dbReference>
<evidence type="ECO:0000256" key="9">
    <source>
        <dbReference type="ARBA" id="ARBA00022842"/>
    </source>
</evidence>
<comment type="similarity">
    <text evidence="4">Belongs to the ATP-dependent AMP-binding enzyme family.</text>
</comment>
<evidence type="ECO:0000313" key="18">
    <source>
        <dbReference type="EMBL" id="TVU72634.1"/>
    </source>
</evidence>
<feature type="compositionally biased region" description="Low complexity" evidence="15">
    <location>
        <begin position="1"/>
        <end position="30"/>
    </location>
</feature>
<keyword evidence="6" id="KW-0547">Nucleotide-binding</keyword>
<comment type="subcellular location">
    <subcellularLocation>
        <location evidence="2">Membrane</location>
        <topology evidence="2">Peripheral membrane protein</topology>
    </subcellularLocation>
</comment>
<dbReference type="EMBL" id="VNFH01000002">
    <property type="protein sequence ID" value="TVU72634.1"/>
    <property type="molecule type" value="Genomic_DNA"/>
</dbReference>
<evidence type="ECO:0000256" key="8">
    <source>
        <dbReference type="ARBA" id="ARBA00022840"/>
    </source>
</evidence>
<comment type="pathway">
    <text evidence="3">Lipid metabolism; fatty acid beta-oxidation.</text>
</comment>
<evidence type="ECO:0000256" key="6">
    <source>
        <dbReference type="ARBA" id="ARBA00022741"/>
    </source>
</evidence>
<keyword evidence="19" id="KW-1185">Reference proteome</keyword>
<dbReference type="NCBIfam" id="NF004229">
    <property type="entry name" value="PRK05677.1"/>
    <property type="match status" value="1"/>
</dbReference>
<comment type="caution">
    <text evidence="18">The sequence shown here is derived from an EMBL/GenBank/DDBJ whole genome shotgun (WGS) entry which is preliminary data.</text>
</comment>
<evidence type="ECO:0000256" key="10">
    <source>
        <dbReference type="ARBA" id="ARBA00023098"/>
    </source>
</evidence>
<dbReference type="GO" id="GO:0016020">
    <property type="term" value="C:membrane"/>
    <property type="evidence" value="ECO:0007669"/>
    <property type="project" value="UniProtKB-SubCell"/>
</dbReference>
<dbReference type="Pfam" id="PF00501">
    <property type="entry name" value="AMP-binding"/>
    <property type="match status" value="1"/>
</dbReference>
<evidence type="ECO:0000256" key="7">
    <source>
        <dbReference type="ARBA" id="ARBA00022832"/>
    </source>
</evidence>
<dbReference type="Pfam" id="PF13193">
    <property type="entry name" value="AMP-binding_C"/>
    <property type="match status" value="1"/>
</dbReference>
<dbReference type="STRING" id="553385.GCA_000591415_02426"/>
<evidence type="ECO:0000256" key="2">
    <source>
        <dbReference type="ARBA" id="ARBA00004170"/>
    </source>
</evidence>
<dbReference type="PROSITE" id="PS00455">
    <property type="entry name" value="AMP_BINDING"/>
    <property type="match status" value="1"/>
</dbReference>
<feature type="region of interest" description="Disordered" evidence="15">
    <location>
        <begin position="1"/>
        <end position="32"/>
    </location>
</feature>
<evidence type="ECO:0000256" key="1">
    <source>
        <dbReference type="ARBA" id="ARBA00001946"/>
    </source>
</evidence>
<dbReference type="EC" id="6.2.1.3" evidence="12"/>
<dbReference type="GO" id="GO:0004467">
    <property type="term" value="F:long-chain fatty acid-CoA ligase activity"/>
    <property type="evidence" value="ECO:0007669"/>
    <property type="project" value="UniProtKB-EC"/>
</dbReference>
<keyword evidence="5" id="KW-0436">Ligase</keyword>
<dbReference type="PANTHER" id="PTHR43767">
    <property type="entry name" value="LONG-CHAIN-FATTY-ACID--COA LIGASE"/>
    <property type="match status" value="1"/>
</dbReference>
<evidence type="ECO:0000256" key="3">
    <source>
        <dbReference type="ARBA" id="ARBA00005005"/>
    </source>
</evidence>
<dbReference type="InterPro" id="IPR050237">
    <property type="entry name" value="ATP-dep_AMP-bd_enzyme"/>
</dbReference>
<evidence type="ECO:0000259" key="16">
    <source>
        <dbReference type="Pfam" id="PF00501"/>
    </source>
</evidence>
<keyword evidence="8" id="KW-0067">ATP-binding</keyword>
<proteinExistence type="inferred from homology"/>
<dbReference type="InterPro" id="IPR000873">
    <property type="entry name" value="AMP-dep_synth/lig_dom"/>
</dbReference>
<dbReference type="GO" id="GO:0005524">
    <property type="term" value="F:ATP binding"/>
    <property type="evidence" value="ECO:0007669"/>
    <property type="project" value="UniProtKB-KW"/>
</dbReference>
<dbReference type="InterPro" id="IPR025110">
    <property type="entry name" value="AMP-bd_C"/>
</dbReference>
<dbReference type="InterPro" id="IPR020845">
    <property type="entry name" value="AMP-binding_CS"/>
</dbReference>
<evidence type="ECO:0000256" key="4">
    <source>
        <dbReference type="ARBA" id="ARBA00006432"/>
    </source>
</evidence>
<dbReference type="PANTHER" id="PTHR43767:SF8">
    <property type="entry name" value="LONG-CHAIN-FATTY-ACID--COA LIGASE"/>
    <property type="match status" value="1"/>
</dbReference>
<dbReference type="Proteomes" id="UP000319941">
    <property type="component" value="Unassembled WGS sequence"/>
</dbReference>
<dbReference type="FunFam" id="3.40.50.12780:FF:000003">
    <property type="entry name" value="Long-chain-fatty-acid--CoA ligase FadD"/>
    <property type="match status" value="1"/>
</dbReference>
<dbReference type="AlphaFoldDB" id="A0A558HU51"/>
<gene>
    <name evidence="18" type="ORF">FQP86_02820</name>
</gene>
<keyword evidence="7" id="KW-0276">Fatty acid metabolism</keyword>
<evidence type="ECO:0000256" key="14">
    <source>
        <dbReference type="ARBA" id="ARBA00042773"/>
    </source>
</evidence>
<evidence type="ECO:0000256" key="15">
    <source>
        <dbReference type="SAM" id="MobiDB-lite"/>
    </source>
</evidence>
<dbReference type="Gene3D" id="3.30.300.30">
    <property type="match status" value="1"/>
</dbReference>
<evidence type="ECO:0000259" key="17">
    <source>
        <dbReference type="Pfam" id="PF13193"/>
    </source>
</evidence>
<organism evidence="18 19">
    <name type="scientific">Cobetia crustatorum</name>
    <dbReference type="NCBI Taxonomy" id="553385"/>
    <lineage>
        <taxon>Bacteria</taxon>
        <taxon>Pseudomonadati</taxon>
        <taxon>Pseudomonadota</taxon>
        <taxon>Gammaproteobacteria</taxon>
        <taxon>Oceanospirillales</taxon>
        <taxon>Halomonadaceae</taxon>
        <taxon>Cobetia</taxon>
    </lineage>
</organism>
<feature type="domain" description="AMP-dependent synthetase/ligase" evidence="16">
    <location>
        <begin position="58"/>
        <end position="447"/>
    </location>
</feature>
<keyword evidence="10" id="KW-0443">Lipid metabolism</keyword>
<protein>
    <recommendedName>
        <fullName evidence="13">Long-chain-fatty-acid--CoA ligase</fullName>
        <ecNumber evidence="12">6.2.1.3</ecNumber>
    </recommendedName>
    <alternativeName>
        <fullName evidence="14">Long-chain acyl-CoA synthetase</fullName>
    </alternativeName>
</protein>
<accession>A0A558HU51</accession>
<evidence type="ECO:0000256" key="13">
    <source>
        <dbReference type="ARBA" id="ARBA00039545"/>
    </source>
</evidence>
<dbReference type="OrthoDB" id="9803968at2"/>
<dbReference type="CDD" id="cd05936">
    <property type="entry name" value="FC-FACS_FadD_like"/>
    <property type="match status" value="1"/>
</dbReference>
<dbReference type="RefSeq" id="WP_144726529.1">
    <property type="nucleotide sequence ID" value="NZ_CAWOWR010000076.1"/>
</dbReference>
<evidence type="ECO:0000256" key="12">
    <source>
        <dbReference type="ARBA" id="ARBA00026121"/>
    </source>
</evidence>
<name>A0A558HU51_9GAMM</name>
<evidence type="ECO:0000256" key="11">
    <source>
        <dbReference type="ARBA" id="ARBA00023136"/>
    </source>
</evidence>
<comment type="cofactor">
    <cofactor evidence="1">
        <name>Mg(2+)</name>
        <dbReference type="ChEBI" id="CHEBI:18420"/>
    </cofactor>
</comment>
<feature type="domain" description="AMP-binding enzyme C-terminal" evidence="17">
    <location>
        <begin position="498"/>
        <end position="572"/>
    </location>
</feature>
<dbReference type="FunFam" id="3.30.300.30:FF:000006">
    <property type="entry name" value="Long-chain-fatty-acid--CoA ligase FadD"/>
    <property type="match status" value="1"/>
</dbReference>
<dbReference type="SUPFAM" id="SSF56801">
    <property type="entry name" value="Acetyl-CoA synthetase-like"/>
    <property type="match status" value="1"/>
</dbReference>
<sequence length="589" mass="64641">MRDANSAASATADSANSTSADSTSADSTNTCAPDSDSLILCGEPLNGLEDYPSILEVFEASCANYADRPAFSCMGKTLSYADVDRLSRNFAAWLEHDTELEPGDRIAIQLPNLLQFPVAVFGALRAGLVVVNTNPLYTEREMQHQFYDSGARAIVILANMADKLEKVLDRTSIEEVIITEIGDLHDFPKRPLINLAVRYIKKMVPAYTLPAAHGLRDVLKRGAGLSHTRVNRQPDDVAALQYTGGTTGVAKGTMLTHRNLVANMLQARGVISDVLKEGQEVLIAPLPVYHIYTFTVNCLYSMESGNHSVLITNPRDIDGFIKTLRTTPFTAFVGLNTLFSALCQRDDFKALDFSKLKLTISGGMALTRTAAERWEAITGCAIAEGYGMTETSPIVSFNPPRELQLGTIGRPVPGTELKVVDVDGVTLGRDQPGELCVRGPQVMKGYWQRDDATREAMDDENFIRTGDIAVIQSDGFVRIVDRKKDMIIVSGFNVYPNEIEDVVSGHPDVAEAAVVGISDEQSGEAIKLFVVSRNPDLDRDTLRAWCKEQLAGYKVPRFVEFRDELPKSNVGKVLRRELRDSENVTTREA</sequence>